<sequence length="180" mass="20328">MYKLNSGFRWTCTTQVERKVGTFTFQLEEQDSDIQQLEEQRLKNHDDENLSNQKLTKSASEKQLEYLLSNLLMYGVLIASSIVLFGGILYLIHHGSEPAEYQIFIGTPSEFHSPIGVVNAVFAGSRRGIIQLGLLILIAIPILRVIISFCTFLLQRNFIYVVITSLVLASLTYSLVGAYY</sequence>
<keyword evidence="1" id="KW-1133">Transmembrane helix</keyword>
<dbReference type="EMBL" id="AP018316">
    <property type="protein sequence ID" value="BAZ88112.1"/>
    <property type="molecule type" value="Genomic_DNA"/>
</dbReference>
<accession>A0A1Z4V988</accession>
<dbReference type="OrthoDB" id="511496at2"/>
<dbReference type="AlphaFoldDB" id="A0A1Z4V988"/>
<feature type="transmembrane region" description="Helical" evidence="1">
    <location>
        <begin position="128"/>
        <end position="146"/>
    </location>
</feature>
<proteinExistence type="predicted"/>
<reference evidence="2 3" key="1">
    <citation type="submission" date="2017-06" db="EMBL/GenBank/DDBJ databases">
        <title>Genome sequencing of cyanobaciteial culture collection at National Institute for Environmental Studies (NIES).</title>
        <authorList>
            <person name="Hirose Y."/>
            <person name="Shimura Y."/>
            <person name="Fujisawa T."/>
            <person name="Nakamura Y."/>
            <person name="Kawachi M."/>
        </authorList>
    </citation>
    <scope>NUCLEOTIDE SEQUENCE [LARGE SCALE GENOMIC DNA]</scope>
    <source>
        <strain evidence="2 3">NIES-806</strain>
    </source>
</reference>
<evidence type="ECO:0000313" key="2">
    <source>
        <dbReference type="EMBL" id="BAZ88112.1"/>
    </source>
</evidence>
<feature type="transmembrane region" description="Helical" evidence="1">
    <location>
        <begin position="158"/>
        <end position="179"/>
    </location>
</feature>
<gene>
    <name evidence="2" type="ORF">NIES806_43460</name>
</gene>
<feature type="transmembrane region" description="Helical" evidence="1">
    <location>
        <begin position="71"/>
        <end position="92"/>
    </location>
</feature>
<dbReference type="RefSeq" id="WP_096670503.1">
    <property type="nucleotide sequence ID" value="NZ_AP018316.1"/>
</dbReference>
<dbReference type="InterPro" id="IPR012861">
    <property type="entry name" value="DUF1634"/>
</dbReference>
<dbReference type="Proteomes" id="UP000218702">
    <property type="component" value="Chromosome"/>
</dbReference>
<evidence type="ECO:0000256" key="1">
    <source>
        <dbReference type="SAM" id="Phobius"/>
    </source>
</evidence>
<protein>
    <recommendedName>
        <fullName evidence="4">DUF1634 domain-containing protein</fullName>
    </recommendedName>
</protein>
<keyword evidence="3" id="KW-1185">Reference proteome</keyword>
<name>A0A1Z4V988_9CYAN</name>
<keyword evidence="1" id="KW-0472">Membrane</keyword>
<evidence type="ECO:0008006" key="4">
    <source>
        <dbReference type="Google" id="ProtNLM"/>
    </source>
</evidence>
<organism evidence="2 3">
    <name type="scientific">Dolichospermum compactum NIES-806</name>
    <dbReference type="NCBI Taxonomy" id="1973481"/>
    <lineage>
        <taxon>Bacteria</taxon>
        <taxon>Bacillati</taxon>
        <taxon>Cyanobacteriota</taxon>
        <taxon>Cyanophyceae</taxon>
        <taxon>Nostocales</taxon>
        <taxon>Aphanizomenonaceae</taxon>
        <taxon>Dolichospermum</taxon>
        <taxon>Dolichospermum compactum</taxon>
    </lineage>
</organism>
<dbReference type="Pfam" id="PF07843">
    <property type="entry name" value="DUF1634"/>
    <property type="match status" value="1"/>
</dbReference>
<evidence type="ECO:0000313" key="3">
    <source>
        <dbReference type="Proteomes" id="UP000218702"/>
    </source>
</evidence>
<dbReference type="KEGG" id="dcm:NIES806_43460"/>
<keyword evidence="1" id="KW-0812">Transmembrane</keyword>